<feature type="transmembrane region" description="Helical" evidence="8">
    <location>
        <begin position="132"/>
        <end position="153"/>
    </location>
</feature>
<evidence type="ECO:0000313" key="10">
    <source>
        <dbReference type="Proteomes" id="UP001165065"/>
    </source>
</evidence>
<organism evidence="9 10">
    <name type="scientific">Triparma columacea</name>
    <dbReference type="NCBI Taxonomy" id="722753"/>
    <lineage>
        <taxon>Eukaryota</taxon>
        <taxon>Sar</taxon>
        <taxon>Stramenopiles</taxon>
        <taxon>Ochrophyta</taxon>
        <taxon>Bolidophyceae</taxon>
        <taxon>Parmales</taxon>
        <taxon>Triparmaceae</taxon>
        <taxon>Triparma</taxon>
    </lineage>
</organism>
<feature type="transmembrane region" description="Helical" evidence="8">
    <location>
        <begin position="72"/>
        <end position="93"/>
    </location>
</feature>
<dbReference type="Proteomes" id="UP001165065">
    <property type="component" value="Unassembled WGS sequence"/>
</dbReference>
<dbReference type="GO" id="GO:0016192">
    <property type="term" value="P:vesicle-mediated transport"/>
    <property type="evidence" value="ECO:0007669"/>
    <property type="project" value="InterPro"/>
</dbReference>
<keyword evidence="6 8" id="KW-0472">Membrane</keyword>
<dbReference type="InterPro" id="IPR007305">
    <property type="entry name" value="Vesicle_transpt_Got1/SFT2"/>
</dbReference>
<evidence type="ECO:0000256" key="4">
    <source>
        <dbReference type="ARBA" id="ARBA00022927"/>
    </source>
</evidence>
<keyword evidence="2 8" id="KW-0813">Transport</keyword>
<dbReference type="GO" id="GO:0005737">
    <property type="term" value="C:cytoplasm"/>
    <property type="evidence" value="ECO:0007669"/>
    <property type="project" value="UniProtKB-ARBA"/>
</dbReference>
<dbReference type="PANTHER" id="PTHR23137">
    <property type="entry name" value="VESICLE TRANSPORT PROTEIN-RELATED"/>
    <property type="match status" value="1"/>
</dbReference>
<dbReference type="InterPro" id="IPR011691">
    <property type="entry name" value="Vesicle_transpt_SFT2"/>
</dbReference>
<keyword evidence="5 8" id="KW-1133">Transmembrane helix</keyword>
<comment type="caution">
    <text evidence="9">The sequence shown here is derived from an EMBL/GenBank/DDBJ whole genome shotgun (WGS) entry which is preliminary data.</text>
</comment>
<protein>
    <recommendedName>
        <fullName evidence="8">Vesicle transport protein</fullName>
    </recommendedName>
</protein>
<comment type="similarity">
    <text evidence="7 8">Belongs to the SFT2 family.</text>
</comment>
<evidence type="ECO:0000256" key="2">
    <source>
        <dbReference type="ARBA" id="ARBA00022448"/>
    </source>
</evidence>
<proteinExistence type="inferred from homology"/>
<dbReference type="GO" id="GO:0012505">
    <property type="term" value="C:endomembrane system"/>
    <property type="evidence" value="ECO:0007669"/>
    <property type="project" value="UniProtKB-ARBA"/>
</dbReference>
<keyword evidence="3 8" id="KW-0812">Transmembrane</keyword>
<comment type="subcellular location">
    <subcellularLocation>
        <location evidence="1 8">Membrane</location>
        <topology evidence="1 8">Multi-pass membrane protein</topology>
    </subcellularLocation>
</comment>
<keyword evidence="4 8" id="KW-0653">Protein transport</keyword>
<dbReference type="GO" id="GO:0015031">
    <property type="term" value="P:protein transport"/>
    <property type="evidence" value="ECO:0007669"/>
    <property type="project" value="UniProtKB-KW"/>
</dbReference>
<evidence type="ECO:0000256" key="6">
    <source>
        <dbReference type="ARBA" id="ARBA00023136"/>
    </source>
</evidence>
<dbReference type="PANTHER" id="PTHR23137:SF6">
    <property type="entry name" value="VESICLE TRANSPORT PROTEIN"/>
    <property type="match status" value="1"/>
</dbReference>
<comment type="function">
    <text evidence="8">May be involved in fusion of retrograde transport vesicles derived from an endocytic compartment with the Golgi complex.</text>
</comment>
<evidence type="ECO:0000256" key="8">
    <source>
        <dbReference type="RuleBase" id="RU363111"/>
    </source>
</evidence>
<evidence type="ECO:0000313" key="9">
    <source>
        <dbReference type="EMBL" id="GMI42185.1"/>
    </source>
</evidence>
<name>A0A9W7GBG8_9STRA</name>
<dbReference type="OrthoDB" id="73614at2759"/>
<dbReference type="EMBL" id="BRYA01000167">
    <property type="protein sequence ID" value="GMI42185.1"/>
    <property type="molecule type" value="Genomic_DNA"/>
</dbReference>
<feature type="transmembrane region" description="Helical" evidence="8">
    <location>
        <begin position="41"/>
        <end position="60"/>
    </location>
</feature>
<sequence length="174" mass="19265">MNDLTKQVQGLLNPNREKTWNEQLEDEVCSVFPSLSYTQRLYGCLSCAIFGFLLSFGSFLRFSQLLRGNPTPFALCFTLGSIVALCGTCFLSGPRSQVKKMFKKTRIIATLMYLGSMVGTLVVAFTMKDVPAQGALVLVCVAAQYVAIVWYTLSYIPFARQWAKSCCTSICCGE</sequence>
<keyword evidence="10" id="KW-1185">Reference proteome</keyword>
<reference evidence="10" key="1">
    <citation type="journal article" date="2023" name="Commun. Biol.">
        <title>Genome analysis of Parmales, the sister group of diatoms, reveals the evolutionary specialization of diatoms from phago-mixotrophs to photoautotrophs.</title>
        <authorList>
            <person name="Ban H."/>
            <person name="Sato S."/>
            <person name="Yoshikawa S."/>
            <person name="Yamada K."/>
            <person name="Nakamura Y."/>
            <person name="Ichinomiya M."/>
            <person name="Sato N."/>
            <person name="Blanc-Mathieu R."/>
            <person name="Endo H."/>
            <person name="Kuwata A."/>
            <person name="Ogata H."/>
        </authorList>
    </citation>
    <scope>NUCLEOTIDE SEQUENCE [LARGE SCALE GENOMIC DNA]</scope>
</reference>
<dbReference type="AlphaFoldDB" id="A0A9W7GBG8"/>
<accession>A0A9W7GBG8</accession>
<evidence type="ECO:0000256" key="3">
    <source>
        <dbReference type="ARBA" id="ARBA00022692"/>
    </source>
</evidence>
<feature type="transmembrane region" description="Helical" evidence="8">
    <location>
        <begin position="105"/>
        <end position="126"/>
    </location>
</feature>
<evidence type="ECO:0000256" key="5">
    <source>
        <dbReference type="ARBA" id="ARBA00022989"/>
    </source>
</evidence>
<evidence type="ECO:0000256" key="7">
    <source>
        <dbReference type="ARBA" id="ARBA00025800"/>
    </source>
</evidence>
<dbReference type="GO" id="GO:0016020">
    <property type="term" value="C:membrane"/>
    <property type="evidence" value="ECO:0007669"/>
    <property type="project" value="UniProtKB-SubCell"/>
</dbReference>
<gene>
    <name evidence="9" type="ORF">TrCOL_g4622</name>
</gene>
<evidence type="ECO:0000256" key="1">
    <source>
        <dbReference type="ARBA" id="ARBA00004141"/>
    </source>
</evidence>
<dbReference type="Pfam" id="PF04178">
    <property type="entry name" value="Got1"/>
    <property type="match status" value="1"/>
</dbReference>